<sequence>MFRRWLIPLLALVLATAPMVSLAAKAQRGTMLQELCAPSGAKILIAVDLGIQAPDASHDQHDCCGACGPAGAPGLAHALATLPLPVGQDATRYPLESPVWGATARLSDAAPRAPPASL</sequence>
<dbReference type="RefSeq" id="WP_377303770.1">
    <property type="nucleotide sequence ID" value="NZ_CP180191.1"/>
</dbReference>
<protein>
    <submittedName>
        <fullName evidence="2">DUF2946 family protein</fullName>
    </submittedName>
</protein>
<evidence type="ECO:0000256" key="1">
    <source>
        <dbReference type="SAM" id="SignalP"/>
    </source>
</evidence>
<keyword evidence="3" id="KW-1185">Reference proteome</keyword>
<name>A0ABV7H2V9_9BURK</name>
<accession>A0ABV7H2V9</accession>
<reference evidence="3" key="1">
    <citation type="journal article" date="2019" name="Int. J. Syst. Evol. Microbiol.">
        <title>The Global Catalogue of Microorganisms (GCM) 10K type strain sequencing project: providing services to taxonomists for standard genome sequencing and annotation.</title>
        <authorList>
            <consortium name="The Broad Institute Genomics Platform"/>
            <consortium name="The Broad Institute Genome Sequencing Center for Infectious Disease"/>
            <person name="Wu L."/>
            <person name="Ma J."/>
        </authorList>
    </citation>
    <scope>NUCLEOTIDE SEQUENCE [LARGE SCALE GENOMIC DNA]</scope>
    <source>
        <strain evidence="3">KCTC 52168</strain>
    </source>
</reference>
<organism evidence="2 3">
    <name type="scientific">Piscinibacterium candidicorallinum</name>
    <dbReference type="NCBI Taxonomy" id="1793872"/>
    <lineage>
        <taxon>Bacteria</taxon>
        <taxon>Pseudomonadati</taxon>
        <taxon>Pseudomonadota</taxon>
        <taxon>Betaproteobacteria</taxon>
        <taxon>Burkholderiales</taxon>
        <taxon>Piscinibacterium</taxon>
    </lineage>
</organism>
<dbReference type="EMBL" id="JBHRTI010000004">
    <property type="protein sequence ID" value="MFC3148125.1"/>
    <property type="molecule type" value="Genomic_DNA"/>
</dbReference>
<dbReference type="InterPro" id="IPR021333">
    <property type="entry name" value="DUF2946"/>
</dbReference>
<comment type="caution">
    <text evidence="2">The sequence shown here is derived from an EMBL/GenBank/DDBJ whole genome shotgun (WGS) entry which is preliminary data.</text>
</comment>
<evidence type="ECO:0000313" key="3">
    <source>
        <dbReference type="Proteomes" id="UP001595556"/>
    </source>
</evidence>
<dbReference type="Proteomes" id="UP001595556">
    <property type="component" value="Unassembled WGS sequence"/>
</dbReference>
<dbReference type="Pfam" id="PF11162">
    <property type="entry name" value="DUF2946"/>
    <property type="match status" value="1"/>
</dbReference>
<feature type="chain" id="PRO_5046123462" evidence="1">
    <location>
        <begin position="24"/>
        <end position="118"/>
    </location>
</feature>
<keyword evidence="1" id="KW-0732">Signal</keyword>
<proteinExistence type="predicted"/>
<gene>
    <name evidence="2" type="ORF">ACFOEN_10770</name>
</gene>
<feature type="signal peptide" evidence="1">
    <location>
        <begin position="1"/>
        <end position="23"/>
    </location>
</feature>
<evidence type="ECO:0000313" key="2">
    <source>
        <dbReference type="EMBL" id="MFC3148125.1"/>
    </source>
</evidence>